<dbReference type="Pfam" id="PF09476">
    <property type="entry name" value="Pilus_CpaD"/>
    <property type="match status" value="1"/>
</dbReference>
<evidence type="ECO:0000313" key="1">
    <source>
        <dbReference type="EMBL" id="PWG03282.1"/>
    </source>
</evidence>
<evidence type="ECO:0000313" key="2">
    <source>
        <dbReference type="Proteomes" id="UP000245916"/>
    </source>
</evidence>
<keyword evidence="2" id="KW-1185">Reference proteome</keyword>
<protein>
    <submittedName>
        <fullName evidence="1">Pilus assembly protein CpaD</fullName>
    </submittedName>
</protein>
<dbReference type="PROSITE" id="PS51257">
    <property type="entry name" value="PROKAR_LIPOPROTEIN"/>
    <property type="match status" value="1"/>
</dbReference>
<dbReference type="InterPro" id="IPR019027">
    <property type="entry name" value="Pilus_biogenesis_CpaD-related"/>
</dbReference>
<accession>A0A2U2J4P3</accession>
<dbReference type="AlphaFoldDB" id="A0A2U2J4P3"/>
<proteinExistence type="predicted"/>
<dbReference type="EMBL" id="QFFF01000001">
    <property type="protein sequence ID" value="PWG03282.1"/>
    <property type="molecule type" value="Genomic_DNA"/>
</dbReference>
<name>A0A2U2J4P3_9SPHN</name>
<organism evidence="1 2">
    <name type="scientific">Allosphingosinicella humi</name>
    <dbReference type="NCBI Taxonomy" id="2068657"/>
    <lineage>
        <taxon>Bacteria</taxon>
        <taxon>Pseudomonadati</taxon>
        <taxon>Pseudomonadota</taxon>
        <taxon>Alphaproteobacteria</taxon>
        <taxon>Sphingomonadales</taxon>
        <taxon>Sphingomonadaceae</taxon>
        <taxon>Allosphingosinicella</taxon>
    </lineage>
</organism>
<sequence length="229" mass="23736">MAARARKESTIMRRFKLSAALITVGLGAAGCGPVTNGLTPISNPSLNSVNQPVVHRTDYVLDLSTSGNGVPAAEQDRLAGWLDSLQLGYGDRVFIDQAGYGDPASRADVAAVVGRYGLLLSEGAPITAGAVQAGSVRVVVSRMTASVPGCPIWEDEIVGAPERTSTNYGCATNSNLAAMVANPSDLVRGQAGSVEGDPATTNKAIDAYRRRLPTGYSGEVRAESTGEKK</sequence>
<gene>
    <name evidence="1" type="ORF">DF286_10700</name>
</gene>
<reference evidence="1 2" key="1">
    <citation type="submission" date="2018-05" db="EMBL/GenBank/DDBJ databases">
        <title>Genome of Sphingosinicella humi QZX222.</title>
        <authorList>
            <person name="Qiao Z."/>
            <person name="Wang G."/>
        </authorList>
    </citation>
    <scope>NUCLEOTIDE SEQUENCE [LARGE SCALE GENOMIC DNA]</scope>
    <source>
        <strain evidence="1 2">QZX222</strain>
    </source>
</reference>
<comment type="caution">
    <text evidence="1">The sequence shown here is derived from an EMBL/GenBank/DDBJ whole genome shotgun (WGS) entry which is preliminary data.</text>
</comment>
<dbReference type="OrthoDB" id="9802674at2"/>
<dbReference type="Proteomes" id="UP000245916">
    <property type="component" value="Unassembled WGS sequence"/>
</dbReference>